<name>A0A7X1Y0D2_9PSED</name>
<evidence type="ECO:0000313" key="2">
    <source>
        <dbReference type="Proteomes" id="UP000437970"/>
    </source>
</evidence>
<organism evidence="1 2">
    <name type="scientific">Pseudomonas helleri</name>
    <dbReference type="NCBI Taxonomy" id="1608996"/>
    <lineage>
        <taxon>Bacteria</taxon>
        <taxon>Pseudomonadati</taxon>
        <taxon>Pseudomonadota</taxon>
        <taxon>Gammaproteobacteria</taxon>
        <taxon>Pseudomonadales</taxon>
        <taxon>Pseudomonadaceae</taxon>
        <taxon>Pseudomonas</taxon>
    </lineage>
</organism>
<gene>
    <name evidence="1" type="ORF">GHO29_16560</name>
</gene>
<reference evidence="1 2" key="1">
    <citation type="submission" date="2019-10" db="EMBL/GenBank/DDBJ databases">
        <title>Evaluation of single-gene subtyping targets for Pseudomonas.</title>
        <authorList>
            <person name="Reichler S.J."/>
            <person name="Orsi R.H."/>
            <person name="Wiedmann M."/>
            <person name="Martin N.H."/>
            <person name="Murphy S.I."/>
        </authorList>
    </citation>
    <scope>NUCLEOTIDE SEQUENCE [LARGE SCALE GENOMIC DNA]</scope>
    <source>
        <strain evidence="1 2">FSL R10-1984</strain>
    </source>
</reference>
<evidence type="ECO:0000313" key="1">
    <source>
        <dbReference type="EMBL" id="MQU28091.1"/>
    </source>
</evidence>
<dbReference type="AlphaFoldDB" id="A0A7X1Y0D2"/>
<protein>
    <submittedName>
        <fullName evidence="1">Uncharacterized protein</fullName>
    </submittedName>
</protein>
<dbReference type="Proteomes" id="UP000437970">
    <property type="component" value="Unassembled WGS sequence"/>
</dbReference>
<accession>A0A7X1Y0D2</accession>
<sequence length="60" mass="6569">MPTILVTKPFPFAVDGNHIIQIQSGQQEVSERCALVAVDHLKIATLADTSKTERKPKAKP</sequence>
<comment type="caution">
    <text evidence="1">The sequence shown here is derived from an EMBL/GenBank/DDBJ whole genome shotgun (WGS) entry which is preliminary data.</text>
</comment>
<dbReference type="EMBL" id="WIVW01000024">
    <property type="protein sequence ID" value="MQU28091.1"/>
    <property type="molecule type" value="Genomic_DNA"/>
</dbReference>
<proteinExistence type="predicted"/>
<dbReference type="RefSeq" id="WP_153380557.1">
    <property type="nucleotide sequence ID" value="NZ_WIVW01000024.1"/>
</dbReference>